<dbReference type="Proteomes" id="UP000064967">
    <property type="component" value="Chromosome"/>
</dbReference>
<dbReference type="KEGG" id="llu:AKJ09_05308"/>
<proteinExistence type="predicted"/>
<dbReference type="AlphaFoldDB" id="A0A0K1PZR5"/>
<keyword evidence="3" id="KW-1185">Reference proteome</keyword>
<evidence type="ECO:0000313" key="3">
    <source>
        <dbReference type="Proteomes" id="UP000064967"/>
    </source>
</evidence>
<protein>
    <submittedName>
        <fullName evidence="2">Uncharacterized protein</fullName>
    </submittedName>
</protein>
<organism evidence="2 3">
    <name type="scientific">Labilithrix luteola</name>
    <dbReference type="NCBI Taxonomy" id="1391654"/>
    <lineage>
        <taxon>Bacteria</taxon>
        <taxon>Pseudomonadati</taxon>
        <taxon>Myxococcota</taxon>
        <taxon>Polyangia</taxon>
        <taxon>Polyangiales</taxon>
        <taxon>Labilitrichaceae</taxon>
        <taxon>Labilithrix</taxon>
    </lineage>
</organism>
<reference evidence="2 3" key="1">
    <citation type="submission" date="2015-08" db="EMBL/GenBank/DDBJ databases">
        <authorList>
            <person name="Babu N.S."/>
            <person name="Beckwith C.J."/>
            <person name="Beseler K.G."/>
            <person name="Brison A."/>
            <person name="Carone J.V."/>
            <person name="Caskin T.P."/>
            <person name="Diamond M."/>
            <person name="Durham M.E."/>
            <person name="Foxe J.M."/>
            <person name="Go M."/>
            <person name="Henderson B.A."/>
            <person name="Jones I.B."/>
            <person name="McGettigan J.A."/>
            <person name="Micheletti S.J."/>
            <person name="Nasrallah M.E."/>
            <person name="Ortiz D."/>
            <person name="Piller C.R."/>
            <person name="Privatt S.R."/>
            <person name="Schneider S.L."/>
            <person name="Sharp S."/>
            <person name="Smith T.C."/>
            <person name="Stanton J.D."/>
            <person name="Ullery H.E."/>
            <person name="Wilson R.J."/>
            <person name="Serrano M.G."/>
            <person name="Buck G."/>
            <person name="Lee V."/>
            <person name="Wang Y."/>
            <person name="Carvalho R."/>
            <person name="Voegtly L."/>
            <person name="Shi R."/>
            <person name="Duckworth R."/>
            <person name="Johnson A."/>
            <person name="Loviza R."/>
            <person name="Walstead R."/>
            <person name="Shah Z."/>
            <person name="Kiflezghi M."/>
            <person name="Wade K."/>
            <person name="Ball S.L."/>
            <person name="Bradley K.W."/>
            <person name="Asai D.J."/>
            <person name="Bowman C.A."/>
            <person name="Russell D.A."/>
            <person name="Pope W.H."/>
            <person name="Jacobs-Sera D."/>
            <person name="Hendrix R.W."/>
            <person name="Hatfull G.F."/>
        </authorList>
    </citation>
    <scope>NUCLEOTIDE SEQUENCE [LARGE SCALE GENOMIC DNA]</scope>
    <source>
        <strain evidence="2 3">DSM 27648</strain>
    </source>
</reference>
<dbReference type="EMBL" id="CP012333">
    <property type="protein sequence ID" value="AKU98644.1"/>
    <property type="molecule type" value="Genomic_DNA"/>
</dbReference>
<feature type="region of interest" description="Disordered" evidence="1">
    <location>
        <begin position="25"/>
        <end position="77"/>
    </location>
</feature>
<sequence>MDLRAVDTRTRHATVLRGLVALVETHHARGRGHHRKSDQSQGRAHSPAHSGACSEATKRHRARSSITRASEDPSHHASCGANFDVLVQEAHAAHPARRSDFRGWSAGDPALLSRQTRRQIAVSRPSCGQSASISVAKRQNRLLIASGDGCAGEQLPVRCTP</sequence>
<accession>A0A0K1PZR5</accession>
<evidence type="ECO:0000256" key="1">
    <source>
        <dbReference type="SAM" id="MobiDB-lite"/>
    </source>
</evidence>
<gene>
    <name evidence="2" type="ORF">AKJ09_05308</name>
</gene>
<name>A0A0K1PZR5_9BACT</name>
<evidence type="ECO:0000313" key="2">
    <source>
        <dbReference type="EMBL" id="AKU98644.1"/>
    </source>
</evidence>
<dbReference type="STRING" id="1391654.AKJ09_05308"/>